<dbReference type="InterPro" id="IPR027417">
    <property type="entry name" value="P-loop_NTPase"/>
</dbReference>
<evidence type="ECO:0000259" key="4">
    <source>
        <dbReference type="PROSITE" id="PS51720"/>
    </source>
</evidence>
<keyword evidence="3" id="KW-0342">GTP-binding</keyword>
<keyword evidence="2" id="KW-0547">Nucleotide-binding</keyword>
<sequence length="177" mass="19693">NHCESSQVVTCTFSVQSQLHPSSQEELTQKQVKRIKMEEVKINILLIGKTGQGKSATGNTLLDRPGFFKTSTNLTSETKKVKFSCRQLENYMLHVVDGPGLVDTDMETVEDKETAIKHIETALAMCYGGVSAFLYAIRFGPRFTAEDRSTLHSLKTIFGNDFMQHVIVVVTGGDLFQ</sequence>
<evidence type="ECO:0000313" key="5">
    <source>
        <dbReference type="EMBL" id="CEK92712.1"/>
    </source>
</evidence>
<dbReference type="PANTHER" id="PTHR10903:SF184">
    <property type="entry name" value="GTP-BINDING PROTEIN A"/>
    <property type="match status" value="1"/>
</dbReference>
<reference evidence="5" key="1">
    <citation type="submission" date="2014-12" db="EMBL/GenBank/DDBJ databases">
        <title>Insight into the proteome of Arion vulgaris.</title>
        <authorList>
            <person name="Aradska J."/>
            <person name="Bulat T."/>
            <person name="Smidak R."/>
            <person name="Sarate P."/>
            <person name="Gangsoo J."/>
            <person name="Sialana F."/>
            <person name="Bilban M."/>
            <person name="Lubec G."/>
        </authorList>
    </citation>
    <scope>NUCLEOTIDE SEQUENCE</scope>
    <source>
        <tissue evidence="5">Skin</tissue>
    </source>
</reference>
<dbReference type="Gene3D" id="3.40.50.300">
    <property type="entry name" value="P-loop containing nucleotide triphosphate hydrolases"/>
    <property type="match status" value="1"/>
</dbReference>
<evidence type="ECO:0000256" key="2">
    <source>
        <dbReference type="ARBA" id="ARBA00022741"/>
    </source>
</evidence>
<feature type="non-terminal residue" evidence="5">
    <location>
        <position position="177"/>
    </location>
</feature>
<organism evidence="5">
    <name type="scientific">Arion vulgaris</name>
    <dbReference type="NCBI Taxonomy" id="1028688"/>
    <lineage>
        <taxon>Eukaryota</taxon>
        <taxon>Metazoa</taxon>
        <taxon>Spiralia</taxon>
        <taxon>Lophotrochozoa</taxon>
        <taxon>Mollusca</taxon>
        <taxon>Gastropoda</taxon>
        <taxon>Heterobranchia</taxon>
        <taxon>Euthyneura</taxon>
        <taxon>Panpulmonata</taxon>
        <taxon>Eupulmonata</taxon>
        <taxon>Stylommatophora</taxon>
        <taxon>Helicina</taxon>
        <taxon>Arionoidea</taxon>
        <taxon>Arionidae</taxon>
        <taxon>Arion</taxon>
    </lineage>
</organism>
<feature type="non-terminal residue" evidence="5">
    <location>
        <position position="1"/>
    </location>
</feature>
<dbReference type="InterPro" id="IPR045058">
    <property type="entry name" value="GIMA/IAN/Toc"/>
</dbReference>
<name>A0A0B7BIJ3_9EUPU</name>
<dbReference type="GO" id="GO:0005525">
    <property type="term" value="F:GTP binding"/>
    <property type="evidence" value="ECO:0007669"/>
    <property type="project" value="UniProtKB-KW"/>
</dbReference>
<dbReference type="AlphaFoldDB" id="A0A0B7BIJ3"/>
<evidence type="ECO:0000256" key="3">
    <source>
        <dbReference type="ARBA" id="ARBA00023134"/>
    </source>
</evidence>
<evidence type="ECO:0000256" key="1">
    <source>
        <dbReference type="ARBA" id="ARBA00008535"/>
    </source>
</evidence>
<dbReference type="Pfam" id="PF04548">
    <property type="entry name" value="AIG1"/>
    <property type="match status" value="1"/>
</dbReference>
<gene>
    <name evidence="5" type="primary">ORF189784</name>
</gene>
<accession>A0A0B7BIJ3</accession>
<comment type="similarity">
    <text evidence="1">Belongs to the TRAFAC class TrmE-Era-EngA-EngB-Septin-like GTPase superfamily. AIG1/Toc34/Toc159-like paraseptin GTPase family. IAN subfamily.</text>
</comment>
<dbReference type="PANTHER" id="PTHR10903">
    <property type="entry name" value="GTPASE, IMAP FAMILY MEMBER-RELATED"/>
    <property type="match status" value="1"/>
</dbReference>
<proteinExistence type="inferred from homology"/>
<feature type="domain" description="AIG1-type G" evidence="4">
    <location>
        <begin position="39"/>
        <end position="177"/>
    </location>
</feature>
<dbReference type="PROSITE" id="PS51720">
    <property type="entry name" value="G_AIG1"/>
    <property type="match status" value="1"/>
</dbReference>
<dbReference type="EMBL" id="HACG01045847">
    <property type="protein sequence ID" value="CEK92712.1"/>
    <property type="molecule type" value="Transcribed_RNA"/>
</dbReference>
<dbReference type="SUPFAM" id="SSF52540">
    <property type="entry name" value="P-loop containing nucleoside triphosphate hydrolases"/>
    <property type="match status" value="1"/>
</dbReference>
<protein>
    <recommendedName>
        <fullName evidence="4">AIG1-type G domain-containing protein</fullName>
    </recommendedName>
</protein>
<dbReference type="InterPro" id="IPR006703">
    <property type="entry name" value="G_AIG1"/>
</dbReference>